<name>A0ABV2S3Y4_BRAJP</name>
<dbReference type="InterPro" id="IPR050261">
    <property type="entry name" value="FrsA_esterase"/>
</dbReference>
<dbReference type="Pfam" id="PF01738">
    <property type="entry name" value="DLH"/>
    <property type="match status" value="1"/>
</dbReference>
<evidence type="ECO:0000256" key="1">
    <source>
        <dbReference type="ARBA" id="ARBA00022801"/>
    </source>
</evidence>
<dbReference type="PANTHER" id="PTHR22946">
    <property type="entry name" value="DIENELACTONE HYDROLASE DOMAIN-CONTAINING PROTEIN-RELATED"/>
    <property type="match status" value="1"/>
</dbReference>
<proteinExistence type="predicted"/>
<evidence type="ECO:0000313" key="4">
    <source>
        <dbReference type="Proteomes" id="UP001549291"/>
    </source>
</evidence>
<dbReference type="GO" id="GO:0016787">
    <property type="term" value="F:hydrolase activity"/>
    <property type="evidence" value="ECO:0007669"/>
    <property type="project" value="UniProtKB-KW"/>
</dbReference>
<dbReference type="InterPro" id="IPR002925">
    <property type="entry name" value="Dienelactn_hydro"/>
</dbReference>
<keyword evidence="4" id="KW-1185">Reference proteome</keyword>
<reference evidence="3 4" key="1">
    <citation type="submission" date="2024-06" db="EMBL/GenBank/DDBJ databases">
        <title>Genomic Encyclopedia of Type Strains, Phase V (KMG-V): Genome sequencing to study the core and pangenomes of soil and plant-associated prokaryotes.</title>
        <authorList>
            <person name="Whitman W."/>
        </authorList>
    </citation>
    <scope>NUCLEOTIDE SEQUENCE [LARGE SCALE GENOMIC DNA]</scope>
    <source>
        <strain evidence="3 4">USDA 160</strain>
    </source>
</reference>
<dbReference type="PANTHER" id="PTHR22946:SF9">
    <property type="entry name" value="POLYKETIDE TRANSFERASE AF380"/>
    <property type="match status" value="1"/>
</dbReference>
<organism evidence="3 4">
    <name type="scientific">Bradyrhizobium japonicum</name>
    <dbReference type="NCBI Taxonomy" id="375"/>
    <lineage>
        <taxon>Bacteria</taxon>
        <taxon>Pseudomonadati</taxon>
        <taxon>Pseudomonadota</taxon>
        <taxon>Alphaproteobacteria</taxon>
        <taxon>Hyphomicrobiales</taxon>
        <taxon>Nitrobacteraceae</taxon>
        <taxon>Bradyrhizobium</taxon>
    </lineage>
</organism>
<dbReference type="Proteomes" id="UP001549291">
    <property type="component" value="Unassembled WGS sequence"/>
</dbReference>
<evidence type="ECO:0000313" key="3">
    <source>
        <dbReference type="EMBL" id="MET4723267.1"/>
    </source>
</evidence>
<dbReference type="SUPFAM" id="SSF53474">
    <property type="entry name" value="alpha/beta-Hydrolases"/>
    <property type="match status" value="1"/>
</dbReference>
<dbReference type="EMBL" id="JBEPTQ010000002">
    <property type="protein sequence ID" value="MET4723267.1"/>
    <property type="molecule type" value="Genomic_DNA"/>
</dbReference>
<evidence type="ECO:0000259" key="2">
    <source>
        <dbReference type="Pfam" id="PF01738"/>
    </source>
</evidence>
<dbReference type="RefSeq" id="WP_354270320.1">
    <property type="nucleotide sequence ID" value="NZ_JBEPTQ010000002.1"/>
</dbReference>
<sequence>MRGANPLQGYLRFPKSDMVLTRIKGANVQFPMRQIIFSIVAVLSFSSARAEMVKIPWHTSAQSLPWIPGNEYIDGRSKNFMDGTVEEKGKVKAEGELSADIMRPQGAKGPIPFVIMLHGCDGFGRVERKWGRDYGGRLVGAGYGALLLDSFGSRGLGPDGVCSDPSQLTWARRRADDAYAALDWLIGQKIADPKRVYVLGRSNGATTTLIIMNRAIGDLHEHMFAGGFAMQPSCYLMKNVEFYAPVHLFLAEKDEATSPILCGQMAESKRSIPVKTVLWKGANHSFEDHEPIHVFHGYHVGYNAAAAEGTIKAIIGALNEAKKAEN</sequence>
<protein>
    <submittedName>
        <fullName evidence="3">Dienelactone hydrolase</fullName>
    </submittedName>
</protein>
<gene>
    <name evidence="3" type="ORF">ABIF63_007373</name>
</gene>
<dbReference type="InterPro" id="IPR029058">
    <property type="entry name" value="AB_hydrolase_fold"/>
</dbReference>
<comment type="caution">
    <text evidence="3">The sequence shown here is derived from an EMBL/GenBank/DDBJ whole genome shotgun (WGS) entry which is preliminary data.</text>
</comment>
<dbReference type="Gene3D" id="3.40.50.1820">
    <property type="entry name" value="alpha/beta hydrolase"/>
    <property type="match status" value="1"/>
</dbReference>
<feature type="domain" description="Dienelactone hydrolase" evidence="2">
    <location>
        <begin position="101"/>
        <end position="319"/>
    </location>
</feature>
<keyword evidence="1 3" id="KW-0378">Hydrolase</keyword>
<accession>A0ABV2S3Y4</accession>